<proteinExistence type="predicted"/>
<organism evidence="1 2">
    <name type="scientific">Aspergillus melleus</name>
    <dbReference type="NCBI Taxonomy" id="138277"/>
    <lineage>
        <taxon>Eukaryota</taxon>
        <taxon>Fungi</taxon>
        <taxon>Dikarya</taxon>
        <taxon>Ascomycota</taxon>
        <taxon>Pezizomycotina</taxon>
        <taxon>Eurotiomycetes</taxon>
        <taxon>Eurotiomycetidae</taxon>
        <taxon>Eurotiales</taxon>
        <taxon>Aspergillaceae</taxon>
        <taxon>Aspergillus</taxon>
        <taxon>Aspergillus subgen. Circumdati</taxon>
    </lineage>
</organism>
<evidence type="ECO:0000313" key="2">
    <source>
        <dbReference type="Proteomes" id="UP001177260"/>
    </source>
</evidence>
<comment type="caution">
    <text evidence="1">The sequence shown here is derived from an EMBL/GenBank/DDBJ whole genome shotgun (WGS) entry which is preliminary data.</text>
</comment>
<sequence length="133" mass="14945">MASQPPTLSYDDLAEKAKSYFAAVDNKDLDLVLSLFAPDATFTVQTGHMTVTGLDELRSMFVNFMGSSRTMRHDIRHITVDERARKVCTEHTYTGELDDGTKNNMQNCNFFDVGEDGRFTRVVVWMAGANPLK</sequence>
<evidence type="ECO:0000313" key="1">
    <source>
        <dbReference type="EMBL" id="KAK1146206.1"/>
    </source>
</evidence>
<dbReference type="EMBL" id="JAOPJF010000019">
    <property type="protein sequence ID" value="KAK1146206.1"/>
    <property type="molecule type" value="Genomic_DNA"/>
</dbReference>
<reference evidence="1 2" key="1">
    <citation type="journal article" date="2023" name="ACS Omega">
        <title>Identification of the Neoaspergillic Acid Biosynthesis Gene Cluster by Establishing an In Vitro CRISPR-Ribonucleoprotein Genetic System in Aspergillus melleus.</title>
        <authorList>
            <person name="Yuan B."/>
            <person name="Grau M.F."/>
            <person name="Murata R.M."/>
            <person name="Torok T."/>
            <person name="Venkateswaran K."/>
            <person name="Stajich J.E."/>
            <person name="Wang C.C.C."/>
        </authorList>
    </citation>
    <scope>NUCLEOTIDE SEQUENCE [LARGE SCALE GENOMIC DNA]</scope>
    <source>
        <strain evidence="1 2">IMV 1140</strain>
    </source>
</reference>
<gene>
    <name evidence="1" type="ORF">N8T08_003296</name>
</gene>
<dbReference type="Proteomes" id="UP001177260">
    <property type="component" value="Unassembled WGS sequence"/>
</dbReference>
<name>A0ACC3B6R5_9EURO</name>
<protein>
    <submittedName>
        <fullName evidence="1">Uncharacterized protein</fullName>
    </submittedName>
</protein>
<keyword evidence="2" id="KW-1185">Reference proteome</keyword>
<accession>A0ACC3B6R5</accession>